<dbReference type="EMBL" id="UYRT01002093">
    <property type="protein sequence ID" value="VDK30604.1"/>
    <property type="molecule type" value="Genomic_DNA"/>
</dbReference>
<evidence type="ECO:0000313" key="2">
    <source>
        <dbReference type="EMBL" id="VDK30604.1"/>
    </source>
</evidence>
<dbReference type="AlphaFoldDB" id="A0A3P6QCU7"/>
<reference evidence="2 3" key="1">
    <citation type="submission" date="2018-11" db="EMBL/GenBank/DDBJ databases">
        <authorList>
            <consortium name="Pathogen Informatics"/>
        </authorList>
    </citation>
    <scope>NUCLEOTIDE SEQUENCE [LARGE SCALE GENOMIC DNA]</scope>
</reference>
<evidence type="ECO:0000313" key="3">
    <source>
        <dbReference type="Proteomes" id="UP000271098"/>
    </source>
</evidence>
<proteinExistence type="predicted"/>
<accession>A0A3P6QCU7</accession>
<feature type="region of interest" description="Disordered" evidence="1">
    <location>
        <begin position="89"/>
        <end position="108"/>
    </location>
</feature>
<organism evidence="2 3">
    <name type="scientific">Gongylonema pulchrum</name>
    <dbReference type="NCBI Taxonomy" id="637853"/>
    <lineage>
        <taxon>Eukaryota</taxon>
        <taxon>Metazoa</taxon>
        <taxon>Ecdysozoa</taxon>
        <taxon>Nematoda</taxon>
        <taxon>Chromadorea</taxon>
        <taxon>Rhabditida</taxon>
        <taxon>Spirurina</taxon>
        <taxon>Spiruromorpha</taxon>
        <taxon>Spiruroidea</taxon>
        <taxon>Gongylonematidae</taxon>
        <taxon>Gongylonema</taxon>
    </lineage>
</organism>
<evidence type="ECO:0000256" key="1">
    <source>
        <dbReference type="SAM" id="MobiDB-lite"/>
    </source>
</evidence>
<sequence length="140" mass="15402">MDDFKSAELYGREMSRPFFGIVNDLRAIARMQYPQQPPRGGPRPLNMLSVMWNHPNANASTYRVSDISSDGLAGAFRNQMKVNLSAAKRANDAQMGDGIAQPSNEPRSLPHLLTDAILPGNNEQMLLHFGGGDAPSKRHN</sequence>
<protein>
    <submittedName>
        <fullName evidence="2">Uncharacterized protein</fullName>
    </submittedName>
</protein>
<gene>
    <name evidence="2" type="ORF">GPUH_LOCUS1641</name>
</gene>
<name>A0A3P6QCU7_9BILA</name>
<keyword evidence="3" id="KW-1185">Reference proteome</keyword>
<dbReference type="Proteomes" id="UP000271098">
    <property type="component" value="Unassembled WGS sequence"/>
</dbReference>